<feature type="region of interest" description="Disordered" evidence="1">
    <location>
        <begin position="185"/>
        <end position="235"/>
    </location>
</feature>
<protein>
    <submittedName>
        <fullName evidence="2">Uncharacterized protein</fullName>
    </submittedName>
</protein>
<evidence type="ECO:0000313" key="3">
    <source>
        <dbReference type="Proteomes" id="UP001325479"/>
    </source>
</evidence>
<proteinExistence type="predicted"/>
<reference evidence="2 3" key="1">
    <citation type="submission" date="2023-12" db="EMBL/GenBank/DDBJ databases">
        <title>Genome sequencing and assembly of bacterial species from a model synthetic community.</title>
        <authorList>
            <person name="Hogle S.L."/>
        </authorList>
    </citation>
    <scope>NUCLEOTIDE SEQUENCE [LARGE SCALE GENOMIC DNA]</scope>
    <source>
        <strain evidence="2 3">HAMBI 2494</strain>
    </source>
</reference>
<feature type="compositionally biased region" description="Polar residues" evidence="1">
    <location>
        <begin position="185"/>
        <end position="195"/>
    </location>
</feature>
<accession>A0ABZ0WPV9</accession>
<feature type="compositionally biased region" description="Low complexity" evidence="1">
    <location>
        <begin position="196"/>
        <end position="213"/>
    </location>
</feature>
<gene>
    <name evidence="2" type="ORF">U0042_06220</name>
</gene>
<evidence type="ECO:0000256" key="1">
    <source>
        <dbReference type="SAM" id="MobiDB-lite"/>
    </source>
</evidence>
<organism evidence="2 3">
    <name type="scientific">Paraburkholderia kururiensis</name>
    <dbReference type="NCBI Taxonomy" id="984307"/>
    <lineage>
        <taxon>Bacteria</taxon>
        <taxon>Pseudomonadati</taxon>
        <taxon>Pseudomonadota</taxon>
        <taxon>Betaproteobacteria</taxon>
        <taxon>Burkholderiales</taxon>
        <taxon>Burkholderiaceae</taxon>
        <taxon>Paraburkholderia</taxon>
    </lineage>
</organism>
<dbReference type="Proteomes" id="UP001325479">
    <property type="component" value="Chromosome"/>
</dbReference>
<dbReference type="EMBL" id="CP139965">
    <property type="protein sequence ID" value="WQD79296.1"/>
    <property type="molecule type" value="Genomic_DNA"/>
</dbReference>
<dbReference type="RefSeq" id="WP_114811711.1">
    <property type="nucleotide sequence ID" value="NZ_CP139965.1"/>
</dbReference>
<keyword evidence="3" id="KW-1185">Reference proteome</keyword>
<sequence>MSDIESQVSSSLRRLAEAWLKRSLTPAEARELDNFQQSWANGESPATTPATTPPPAGTTSSDPADHARAQAAQALAEGRERSENVIRDILQKLQSTAAQALQAHEREEAAILKIVESARSLNDLRPSALSLPGSGVPPAAQLVLPQIADRLANLVKSEVERCFQQNFGPLQRELANALAQLHDANTTSAGTQQDGTQQASTQPASAPQSAAASNVTGNATGHADTVAQPGTPPAA</sequence>
<name>A0ABZ0WPV9_9BURK</name>
<feature type="region of interest" description="Disordered" evidence="1">
    <location>
        <begin position="31"/>
        <end position="80"/>
    </location>
</feature>
<evidence type="ECO:0000313" key="2">
    <source>
        <dbReference type="EMBL" id="WQD79296.1"/>
    </source>
</evidence>